<keyword evidence="3" id="KW-1185">Reference proteome</keyword>
<proteinExistence type="predicted"/>
<reference evidence="2" key="1">
    <citation type="journal article" date="2022" name="Int. J. Syst. Evol. Microbiol.">
        <title>Prevotella lacticifex sp. nov., isolated from the rumen of cows.</title>
        <authorList>
            <person name="Shinkai T."/>
            <person name="Ikeyama N."/>
            <person name="Kumagai M."/>
            <person name="Ohmori H."/>
            <person name="Sakamoto M."/>
            <person name="Ohkuma M."/>
            <person name="Mitsumori M."/>
        </authorList>
    </citation>
    <scope>NUCLEOTIDE SEQUENCE</scope>
    <source>
        <strain evidence="2">R5076</strain>
    </source>
</reference>
<protein>
    <submittedName>
        <fullName evidence="2">Uncharacterized protein</fullName>
    </submittedName>
</protein>
<feature type="chain" id="PRO_5040201573" evidence="1">
    <location>
        <begin position="27"/>
        <end position="74"/>
    </location>
</feature>
<evidence type="ECO:0000256" key="1">
    <source>
        <dbReference type="SAM" id="SignalP"/>
    </source>
</evidence>
<feature type="signal peptide" evidence="1">
    <location>
        <begin position="1"/>
        <end position="26"/>
    </location>
</feature>
<comment type="caution">
    <text evidence="2">The sequence shown here is derived from an EMBL/GenBank/DDBJ whole genome shotgun (WGS) entry which is preliminary data.</text>
</comment>
<evidence type="ECO:0000313" key="3">
    <source>
        <dbReference type="Proteomes" id="UP000825483"/>
    </source>
</evidence>
<dbReference type="GeneID" id="72466177"/>
<organism evidence="2 3">
    <name type="scientific">Prevotella lacticifex</name>
    <dbReference type="NCBI Taxonomy" id="2854755"/>
    <lineage>
        <taxon>Bacteria</taxon>
        <taxon>Pseudomonadati</taxon>
        <taxon>Bacteroidota</taxon>
        <taxon>Bacteroidia</taxon>
        <taxon>Bacteroidales</taxon>
        <taxon>Prevotellaceae</taxon>
        <taxon>Prevotella</taxon>
    </lineage>
</organism>
<keyword evidence="1" id="KW-0732">Signal</keyword>
<accession>A0A9R1CXU3</accession>
<dbReference type="EMBL" id="BPUB01000002">
    <property type="protein sequence ID" value="GJG59781.1"/>
    <property type="molecule type" value="Genomic_DNA"/>
</dbReference>
<dbReference type="Proteomes" id="UP000825483">
    <property type="component" value="Unassembled WGS sequence"/>
</dbReference>
<sequence>MKKKIRIFAFSGALMLGMLMPTTASAYKYYVTLPNGTQVMFHASSKFQAISIFRANFTQGVLTSRPEGGYLDQL</sequence>
<gene>
    <name evidence="2" type="ORF">PRLR5076_26320</name>
</gene>
<dbReference type="RefSeq" id="WP_223926893.1">
    <property type="nucleotide sequence ID" value="NZ_BPTU01000002.1"/>
</dbReference>
<name>A0A9R1CXU3_9BACT</name>
<evidence type="ECO:0000313" key="2">
    <source>
        <dbReference type="EMBL" id="GJG59781.1"/>
    </source>
</evidence>
<dbReference type="AlphaFoldDB" id="A0A9R1CXU3"/>